<dbReference type="CDD" id="cd08023">
    <property type="entry name" value="GH16_laminarinase_like"/>
    <property type="match status" value="1"/>
</dbReference>
<dbReference type="PANTHER" id="PTHR10963:SF55">
    <property type="entry name" value="GLYCOSIDE HYDROLASE FAMILY 16 PROTEIN"/>
    <property type="match status" value="1"/>
</dbReference>
<dbReference type="GO" id="GO:0005975">
    <property type="term" value="P:carbohydrate metabolic process"/>
    <property type="evidence" value="ECO:0007669"/>
    <property type="project" value="InterPro"/>
</dbReference>
<organism evidence="3">
    <name type="scientific">freshwater metagenome</name>
    <dbReference type="NCBI Taxonomy" id="449393"/>
    <lineage>
        <taxon>unclassified sequences</taxon>
        <taxon>metagenomes</taxon>
        <taxon>ecological metagenomes</taxon>
    </lineage>
</organism>
<feature type="domain" description="GH16" evidence="2">
    <location>
        <begin position="191"/>
        <end position="453"/>
    </location>
</feature>
<evidence type="ECO:0000313" key="3">
    <source>
        <dbReference type="EMBL" id="CAB4951957.1"/>
    </source>
</evidence>
<dbReference type="InterPro" id="IPR000757">
    <property type="entry name" value="Beta-glucanase-like"/>
</dbReference>
<dbReference type="InterPro" id="IPR013320">
    <property type="entry name" value="ConA-like_dom_sf"/>
</dbReference>
<sequence>MFRKVLAAMAVIGFLFAGQSASSAVAPKVVTAPSINKFATVGTTVKLIHAKFSPTGKITTAWYYNGKVIAGATGNSYKISSKQATGTLQVKETAKISGKTLTTLSNKISVGKLYVVGAPTIAYTDGTQTAIKATLPTQVLPAPSAIKYQWLRNGFDLPSETTDTHTVATSDKGAYVSVKITYTSPKGYLSKDLTSATLQPAALSRSYAQVWSDEFNGVAGDSPDAAFWTAQNGDGTAVGNRGWGNNELEYYKSELSTTDGNGSLVVQATTTGAADQHCYYGPCSWFSSKYITKGKLGFKYGRMEARIKGAGGAGTWNAFWALGANDSTTLWPSCGEIDYTELIGRSPNDVLGYSHGPISRGTGRGSTTTLTSDWSTGYHTYAVDWLPDQLVWYVDGVQYATVDKYDNDWKYDHEFYLIFNLAMGGNLGGDVDPTLNSTSMKIDWVRFSTINGVGEVFTH</sequence>
<comment type="similarity">
    <text evidence="1">Belongs to the glycosyl hydrolase 16 family.</text>
</comment>
<dbReference type="Pfam" id="PF00722">
    <property type="entry name" value="Glyco_hydro_16"/>
    <property type="match status" value="1"/>
</dbReference>
<dbReference type="Gene3D" id="2.60.120.200">
    <property type="match status" value="1"/>
</dbReference>
<evidence type="ECO:0000256" key="1">
    <source>
        <dbReference type="ARBA" id="ARBA00006865"/>
    </source>
</evidence>
<dbReference type="AlphaFoldDB" id="A0A6J7K8Y1"/>
<protein>
    <submittedName>
        <fullName evidence="3">Unannotated protein</fullName>
    </submittedName>
</protein>
<dbReference type="GO" id="GO:0004553">
    <property type="term" value="F:hydrolase activity, hydrolyzing O-glycosyl compounds"/>
    <property type="evidence" value="ECO:0007669"/>
    <property type="project" value="InterPro"/>
</dbReference>
<dbReference type="SUPFAM" id="SSF49899">
    <property type="entry name" value="Concanavalin A-like lectins/glucanases"/>
    <property type="match status" value="1"/>
</dbReference>
<dbReference type="PANTHER" id="PTHR10963">
    <property type="entry name" value="GLYCOSYL HYDROLASE-RELATED"/>
    <property type="match status" value="1"/>
</dbReference>
<proteinExistence type="inferred from homology"/>
<dbReference type="PROSITE" id="PS51762">
    <property type="entry name" value="GH16_2"/>
    <property type="match status" value="1"/>
</dbReference>
<reference evidence="3" key="1">
    <citation type="submission" date="2020-05" db="EMBL/GenBank/DDBJ databases">
        <authorList>
            <person name="Chiriac C."/>
            <person name="Salcher M."/>
            <person name="Ghai R."/>
            <person name="Kavagutti S V."/>
        </authorList>
    </citation>
    <scope>NUCLEOTIDE SEQUENCE</scope>
</reference>
<name>A0A6J7K8Y1_9ZZZZ</name>
<dbReference type="EMBL" id="CAFBNO010000013">
    <property type="protein sequence ID" value="CAB4951957.1"/>
    <property type="molecule type" value="Genomic_DNA"/>
</dbReference>
<accession>A0A6J7K8Y1</accession>
<dbReference type="Gene3D" id="2.60.40.2700">
    <property type="match status" value="1"/>
</dbReference>
<gene>
    <name evidence="3" type="ORF">UFOPK3837_00497</name>
</gene>
<evidence type="ECO:0000259" key="2">
    <source>
        <dbReference type="PROSITE" id="PS51762"/>
    </source>
</evidence>
<dbReference type="InterPro" id="IPR050546">
    <property type="entry name" value="Glycosyl_Hydrlase_16"/>
</dbReference>